<sequence>MYDCGIFLIRHTAEALFEYSQVKSASASLFPKFNSTIESDPPSLFTLLQDSTRSRESQTPPDRFVCLTQEAVGKSRADYCALMEEWWAEEETTEETYGSPGVHERRDREMHSLGRLKGGMGTTWVGAYRFRERYSPSSPLLTKPPAQQSRGLKVSLRAL</sequence>
<dbReference type="VEuPathDB" id="CryptoDB:Cvel_31934"/>
<dbReference type="AlphaFoldDB" id="A0A0G4HUT0"/>
<name>A0A0G4HUT0_9ALVE</name>
<evidence type="ECO:0000313" key="1">
    <source>
        <dbReference type="EMBL" id="CEM48147.1"/>
    </source>
</evidence>
<reference evidence="1" key="1">
    <citation type="submission" date="2014-11" db="EMBL/GenBank/DDBJ databases">
        <authorList>
            <person name="Otto D Thomas"/>
            <person name="Naeem Raeece"/>
        </authorList>
    </citation>
    <scope>NUCLEOTIDE SEQUENCE</scope>
</reference>
<accession>A0A0G4HUT0</accession>
<organism evidence="1">
    <name type="scientific">Chromera velia CCMP2878</name>
    <dbReference type="NCBI Taxonomy" id="1169474"/>
    <lineage>
        <taxon>Eukaryota</taxon>
        <taxon>Sar</taxon>
        <taxon>Alveolata</taxon>
        <taxon>Colpodellida</taxon>
        <taxon>Chromeraceae</taxon>
        <taxon>Chromera</taxon>
    </lineage>
</organism>
<protein>
    <submittedName>
        <fullName evidence="1">Uncharacterized protein</fullName>
    </submittedName>
</protein>
<proteinExistence type="predicted"/>
<dbReference type="EMBL" id="CDMZ01003947">
    <property type="protein sequence ID" value="CEM48147.1"/>
    <property type="molecule type" value="Genomic_DNA"/>
</dbReference>
<gene>
    <name evidence="1" type="ORF">Cvel_31934</name>
</gene>